<comment type="catalytic activity">
    <reaction evidence="16">
        <text>a very long-chain fatty acid + ATP + CoA = a very long-chain fatty acyl-CoA + AMP + diphosphate</text>
        <dbReference type="Rhea" id="RHEA:54536"/>
        <dbReference type="ChEBI" id="CHEBI:30616"/>
        <dbReference type="ChEBI" id="CHEBI:33019"/>
        <dbReference type="ChEBI" id="CHEBI:57287"/>
        <dbReference type="ChEBI" id="CHEBI:58950"/>
        <dbReference type="ChEBI" id="CHEBI:138261"/>
        <dbReference type="ChEBI" id="CHEBI:456215"/>
    </reaction>
</comment>
<keyword evidence="7" id="KW-0436">Ligase</keyword>
<keyword evidence="15" id="KW-0576">Peroxisome</keyword>
<feature type="domain" description="AMP-dependent synthetase/ligase" evidence="21">
    <location>
        <begin position="71"/>
        <end position="389"/>
    </location>
</feature>
<dbReference type="GO" id="GO:0004467">
    <property type="term" value="F:long-chain fatty acid-CoA ligase activity"/>
    <property type="evidence" value="ECO:0007669"/>
    <property type="project" value="TreeGrafter"/>
</dbReference>
<dbReference type="GO" id="GO:0005524">
    <property type="term" value="F:ATP binding"/>
    <property type="evidence" value="ECO:0007669"/>
    <property type="project" value="UniProtKB-KW"/>
</dbReference>
<comment type="subcellular location">
    <subcellularLocation>
        <location evidence="3">Cell membrane</location>
        <topology evidence="3">Multi-pass membrane protein</topology>
    </subcellularLocation>
    <subcellularLocation>
        <location evidence="1">Lipid droplet</location>
    </subcellularLocation>
    <subcellularLocation>
        <location evidence="2">Peroxisome membrane</location>
        <topology evidence="2">Multi-pass membrane protein</topology>
    </subcellularLocation>
</comment>
<dbReference type="Pfam" id="PF13193">
    <property type="entry name" value="AMP-binding_C"/>
    <property type="match status" value="1"/>
</dbReference>
<dbReference type="AlphaFoldDB" id="A0A3N4KT17"/>
<dbReference type="Gene3D" id="3.30.300.30">
    <property type="match status" value="1"/>
</dbReference>
<dbReference type="GO" id="GO:0009898">
    <property type="term" value="C:cytoplasmic side of plasma membrane"/>
    <property type="evidence" value="ECO:0007669"/>
    <property type="project" value="TreeGrafter"/>
</dbReference>
<dbReference type="InParanoid" id="A0A3N4KT17"/>
<evidence type="ECO:0000256" key="18">
    <source>
        <dbReference type="ARBA" id="ARBA00068795"/>
    </source>
</evidence>
<dbReference type="STRING" id="1392247.A0A3N4KT17"/>
<name>A0A3N4KT17_9PEZI</name>
<dbReference type="InterPro" id="IPR042099">
    <property type="entry name" value="ANL_N_sf"/>
</dbReference>
<dbReference type="PROSITE" id="PS00455">
    <property type="entry name" value="AMP_BINDING"/>
    <property type="match status" value="1"/>
</dbReference>
<organism evidence="23 24">
    <name type="scientific">Morchella conica CCBAS932</name>
    <dbReference type="NCBI Taxonomy" id="1392247"/>
    <lineage>
        <taxon>Eukaryota</taxon>
        <taxon>Fungi</taxon>
        <taxon>Dikarya</taxon>
        <taxon>Ascomycota</taxon>
        <taxon>Pezizomycotina</taxon>
        <taxon>Pezizomycetes</taxon>
        <taxon>Pezizales</taxon>
        <taxon>Morchellaceae</taxon>
        <taxon>Morchella</taxon>
    </lineage>
</organism>
<evidence type="ECO:0000256" key="17">
    <source>
        <dbReference type="ARBA" id="ARBA00060276"/>
    </source>
</evidence>
<dbReference type="FunCoup" id="A0A3N4KT17">
    <property type="interactions" value="126"/>
</dbReference>
<keyword evidence="9" id="KW-0812">Transmembrane</keyword>
<evidence type="ECO:0000256" key="16">
    <source>
        <dbReference type="ARBA" id="ARBA00051585"/>
    </source>
</evidence>
<feature type="signal peptide" evidence="20">
    <location>
        <begin position="1"/>
        <end position="23"/>
    </location>
</feature>
<keyword evidence="6" id="KW-1003">Cell membrane</keyword>
<keyword evidence="8" id="KW-0551">Lipid droplet</keyword>
<comment type="similarity">
    <text evidence="4">Belongs to the ATP-dependent AMP-binding enzyme family.</text>
</comment>
<evidence type="ECO:0000256" key="13">
    <source>
        <dbReference type="ARBA" id="ARBA00023055"/>
    </source>
</evidence>
<keyword evidence="12" id="KW-1133">Transmembrane helix</keyword>
<dbReference type="InterPro" id="IPR020845">
    <property type="entry name" value="AMP-binding_CS"/>
</dbReference>
<evidence type="ECO:0000256" key="2">
    <source>
        <dbReference type="ARBA" id="ARBA00004585"/>
    </source>
</evidence>
<evidence type="ECO:0000256" key="4">
    <source>
        <dbReference type="ARBA" id="ARBA00006432"/>
    </source>
</evidence>
<dbReference type="InterPro" id="IPR045851">
    <property type="entry name" value="AMP-bd_C_sf"/>
</dbReference>
<evidence type="ECO:0000256" key="15">
    <source>
        <dbReference type="ARBA" id="ARBA00023140"/>
    </source>
</evidence>
<protein>
    <recommendedName>
        <fullName evidence="18">Very long-chain fatty acid transport protein</fullName>
    </recommendedName>
    <alternativeName>
        <fullName evidence="19">Very-long-chain acyl-CoA synthetase</fullName>
    </alternativeName>
</protein>
<evidence type="ECO:0000259" key="22">
    <source>
        <dbReference type="Pfam" id="PF13193"/>
    </source>
</evidence>
<keyword evidence="20" id="KW-0732">Signal</keyword>
<evidence type="ECO:0000256" key="8">
    <source>
        <dbReference type="ARBA" id="ARBA00022677"/>
    </source>
</evidence>
<keyword evidence="10" id="KW-0547">Nucleotide-binding</keyword>
<evidence type="ECO:0000256" key="5">
    <source>
        <dbReference type="ARBA" id="ARBA00022448"/>
    </source>
</evidence>
<evidence type="ECO:0000256" key="11">
    <source>
        <dbReference type="ARBA" id="ARBA00022840"/>
    </source>
</evidence>
<evidence type="ECO:0000313" key="23">
    <source>
        <dbReference type="EMBL" id="RPB13693.1"/>
    </source>
</evidence>
<evidence type="ECO:0000313" key="24">
    <source>
        <dbReference type="Proteomes" id="UP000277580"/>
    </source>
</evidence>
<dbReference type="SUPFAM" id="SSF56801">
    <property type="entry name" value="Acetyl-CoA synthetase-like"/>
    <property type="match status" value="1"/>
</dbReference>
<dbReference type="PANTHER" id="PTHR43107:SF15">
    <property type="entry name" value="FATTY ACID TRANSPORT PROTEIN 3, ISOFORM A"/>
    <property type="match status" value="1"/>
</dbReference>
<evidence type="ECO:0000256" key="9">
    <source>
        <dbReference type="ARBA" id="ARBA00022692"/>
    </source>
</evidence>
<dbReference type="GO" id="GO:0005324">
    <property type="term" value="F:long-chain fatty acid transmembrane transporter activity"/>
    <property type="evidence" value="ECO:0007669"/>
    <property type="project" value="TreeGrafter"/>
</dbReference>
<sequence length="645" mass="71789">MALPAAILKSLLAALPLLSYLDAKYLLSHDLCLIRSFLTSTLEQAIYEKRDRLSPFYLIEDLALSPNAALRDRPLLIYEGTTWSYKAAHDMILRYATWLKERYAIAKGDIVALDFTNKPALIWVWYGLWAIGAKPAMINYNLSGERLVHCVRTSTARLVLVDGEVRGVLEGEEGERTRRMLETEGGERQVVVFDEATERVVETWKAVRPGDEERGGQKLPDMAMLIYTSGTTGMPKPAIISFQKLHFGAGFASRYIGLKSTDVYYTCMPLYHSSAVLLGLTNVLYARATLSLGHKFSTKTFWRDVRDSHATVIQYVGETCRYLLSAPPQPTDTQHAVRMAFGNGLRPDIWPAFKDRFNIPVIAEFYASTEGSSGSWNYQEGSFGVGAIGRSGALLHALMGRSARTVRMDASGDTPLRDPTTGFAIECPPGEAGELLWRLDPNNVKKNFQGYFGNGKATDEKILRDVFAKGDAWFRTGDLQRTSVDGLFWYFVDRIGDTYRWKSENVSTAEVAEVLGGCGEVAEANVYGVELPGHDGRAGCACVVLREGAYVGPKGAEVKEEVMRVLGQHVVKGLPRFAVPLFVRVTREMVTTGNLKHVKHDLRVQGVDPEMVEGGGDRLWWLKDGVYVRFTKKDWEGIRAGKVKL</sequence>
<accession>A0A3N4KT17</accession>
<keyword evidence="14" id="KW-0472">Membrane</keyword>
<dbReference type="GO" id="GO:0044539">
    <property type="term" value="P:long-chain fatty acid import into cell"/>
    <property type="evidence" value="ECO:0007669"/>
    <property type="project" value="TreeGrafter"/>
</dbReference>
<comment type="function">
    <text evidence="17">Acyl-CoA synthetase required for both the import of long chain fatty acids (LCFAs) (C14-C18) and the activation very long chain fatty acids (VLCFAs) (C20-C26) by esterification of the fatty acids into metabolically active CoA-thioesters for subsequent degradation or incorporation into phospholipids. The transport and fatty acyl-CoA synthetase activities are genetically separable and are thus independent activities. Esterifies VLCFAs in the peroxisome matrix. The VLCFAs are actively transported into peroxisomes by a PXA1-PXA2 heterodimeric transporter in the peroxisomal membrane.</text>
</comment>
<reference evidence="23 24" key="1">
    <citation type="journal article" date="2018" name="Nat. Ecol. Evol.">
        <title>Pezizomycetes genomes reveal the molecular basis of ectomycorrhizal truffle lifestyle.</title>
        <authorList>
            <person name="Murat C."/>
            <person name="Payen T."/>
            <person name="Noel B."/>
            <person name="Kuo A."/>
            <person name="Morin E."/>
            <person name="Chen J."/>
            <person name="Kohler A."/>
            <person name="Krizsan K."/>
            <person name="Balestrini R."/>
            <person name="Da Silva C."/>
            <person name="Montanini B."/>
            <person name="Hainaut M."/>
            <person name="Levati E."/>
            <person name="Barry K.W."/>
            <person name="Belfiori B."/>
            <person name="Cichocki N."/>
            <person name="Clum A."/>
            <person name="Dockter R.B."/>
            <person name="Fauchery L."/>
            <person name="Guy J."/>
            <person name="Iotti M."/>
            <person name="Le Tacon F."/>
            <person name="Lindquist E.A."/>
            <person name="Lipzen A."/>
            <person name="Malagnac F."/>
            <person name="Mello A."/>
            <person name="Molinier V."/>
            <person name="Miyauchi S."/>
            <person name="Poulain J."/>
            <person name="Riccioni C."/>
            <person name="Rubini A."/>
            <person name="Sitrit Y."/>
            <person name="Splivallo R."/>
            <person name="Traeger S."/>
            <person name="Wang M."/>
            <person name="Zifcakova L."/>
            <person name="Wipf D."/>
            <person name="Zambonelli A."/>
            <person name="Paolocci F."/>
            <person name="Nowrousian M."/>
            <person name="Ottonello S."/>
            <person name="Baldrian P."/>
            <person name="Spatafora J.W."/>
            <person name="Henrissat B."/>
            <person name="Nagy L.G."/>
            <person name="Aury J.M."/>
            <person name="Wincker P."/>
            <person name="Grigoriev I.V."/>
            <person name="Bonfante P."/>
            <person name="Martin F.M."/>
        </authorList>
    </citation>
    <scope>NUCLEOTIDE SEQUENCE [LARGE SCALE GENOMIC DNA]</scope>
    <source>
        <strain evidence="23 24">CCBAS932</strain>
    </source>
</reference>
<keyword evidence="24" id="KW-1185">Reference proteome</keyword>
<dbReference type="InterPro" id="IPR000873">
    <property type="entry name" value="AMP-dep_synth/lig_dom"/>
</dbReference>
<evidence type="ECO:0000256" key="14">
    <source>
        <dbReference type="ARBA" id="ARBA00023136"/>
    </source>
</evidence>
<feature type="chain" id="PRO_5017939799" description="Very long-chain fatty acid transport protein" evidence="20">
    <location>
        <begin position="24"/>
        <end position="645"/>
    </location>
</feature>
<keyword evidence="13" id="KW-0445">Lipid transport</keyword>
<gene>
    <name evidence="23" type="ORF">P167DRAFT_604643</name>
</gene>
<evidence type="ECO:0000259" key="21">
    <source>
        <dbReference type="Pfam" id="PF00501"/>
    </source>
</evidence>
<proteinExistence type="inferred from homology"/>
<evidence type="ECO:0000256" key="6">
    <source>
        <dbReference type="ARBA" id="ARBA00022475"/>
    </source>
</evidence>
<keyword evidence="11" id="KW-0067">ATP-binding</keyword>
<dbReference type="Pfam" id="PF00501">
    <property type="entry name" value="AMP-binding"/>
    <property type="match status" value="1"/>
</dbReference>
<dbReference type="GO" id="GO:0005811">
    <property type="term" value="C:lipid droplet"/>
    <property type="evidence" value="ECO:0007669"/>
    <property type="project" value="UniProtKB-SubCell"/>
</dbReference>
<dbReference type="EMBL" id="ML119121">
    <property type="protein sequence ID" value="RPB13693.1"/>
    <property type="molecule type" value="Genomic_DNA"/>
</dbReference>
<evidence type="ECO:0000256" key="19">
    <source>
        <dbReference type="ARBA" id="ARBA00078285"/>
    </source>
</evidence>
<dbReference type="GO" id="GO:0005778">
    <property type="term" value="C:peroxisomal membrane"/>
    <property type="evidence" value="ECO:0007669"/>
    <property type="project" value="UniProtKB-SubCell"/>
</dbReference>
<feature type="domain" description="AMP-binding enzyme C-terminal" evidence="22">
    <location>
        <begin position="510"/>
        <end position="594"/>
    </location>
</feature>
<evidence type="ECO:0000256" key="7">
    <source>
        <dbReference type="ARBA" id="ARBA00022598"/>
    </source>
</evidence>
<dbReference type="PANTHER" id="PTHR43107">
    <property type="entry name" value="LONG-CHAIN FATTY ACID TRANSPORT PROTEIN"/>
    <property type="match status" value="1"/>
</dbReference>
<dbReference type="OrthoDB" id="10253869at2759"/>
<evidence type="ECO:0000256" key="20">
    <source>
        <dbReference type="SAM" id="SignalP"/>
    </source>
</evidence>
<dbReference type="Proteomes" id="UP000277580">
    <property type="component" value="Unassembled WGS sequence"/>
</dbReference>
<dbReference type="Gene3D" id="3.40.50.12780">
    <property type="entry name" value="N-terminal domain of ligase-like"/>
    <property type="match status" value="1"/>
</dbReference>
<dbReference type="InterPro" id="IPR025110">
    <property type="entry name" value="AMP-bd_C"/>
</dbReference>
<dbReference type="FunFam" id="3.40.50.12780:FF:000019">
    <property type="entry name" value="Long-chain fatty acid transporter"/>
    <property type="match status" value="1"/>
</dbReference>
<keyword evidence="5" id="KW-0813">Transport</keyword>
<evidence type="ECO:0000256" key="1">
    <source>
        <dbReference type="ARBA" id="ARBA00004502"/>
    </source>
</evidence>
<evidence type="ECO:0000256" key="12">
    <source>
        <dbReference type="ARBA" id="ARBA00022989"/>
    </source>
</evidence>
<evidence type="ECO:0000256" key="10">
    <source>
        <dbReference type="ARBA" id="ARBA00022741"/>
    </source>
</evidence>
<evidence type="ECO:0000256" key="3">
    <source>
        <dbReference type="ARBA" id="ARBA00004651"/>
    </source>
</evidence>